<dbReference type="PANTHER" id="PTHR45626">
    <property type="entry name" value="TRANSCRIPTION TERMINATION FACTOR 2-RELATED"/>
    <property type="match status" value="1"/>
</dbReference>
<proteinExistence type="predicted"/>
<dbReference type="InterPro" id="IPR014001">
    <property type="entry name" value="Helicase_ATP-bd"/>
</dbReference>
<dbReference type="GO" id="GO:0008094">
    <property type="term" value="F:ATP-dependent activity, acting on DNA"/>
    <property type="evidence" value="ECO:0007669"/>
    <property type="project" value="TreeGrafter"/>
</dbReference>
<evidence type="ECO:0000256" key="2">
    <source>
        <dbReference type="ARBA" id="ARBA00022801"/>
    </source>
</evidence>
<dbReference type="InterPro" id="IPR000330">
    <property type="entry name" value="SNF2_N"/>
</dbReference>
<dbReference type="PROSITE" id="PS51192">
    <property type="entry name" value="HELICASE_ATP_BIND_1"/>
    <property type="match status" value="1"/>
</dbReference>
<keyword evidence="1" id="KW-0547">Nucleotide-binding</keyword>
<dbReference type="Gene3D" id="3.40.50.300">
    <property type="entry name" value="P-loop containing nucleotide triphosphate hydrolases"/>
    <property type="match status" value="1"/>
</dbReference>
<dbReference type="SMART" id="SM00490">
    <property type="entry name" value="HELICc"/>
    <property type="match status" value="1"/>
</dbReference>
<dbReference type="Proteomes" id="UP000799750">
    <property type="component" value="Unassembled WGS sequence"/>
</dbReference>
<keyword evidence="8" id="KW-1185">Reference proteome</keyword>
<evidence type="ECO:0000256" key="1">
    <source>
        <dbReference type="ARBA" id="ARBA00022741"/>
    </source>
</evidence>
<dbReference type="InterPro" id="IPR001650">
    <property type="entry name" value="Helicase_C-like"/>
</dbReference>
<evidence type="ECO:0000256" key="3">
    <source>
        <dbReference type="ARBA" id="ARBA00022840"/>
    </source>
</evidence>
<dbReference type="GO" id="GO:0005634">
    <property type="term" value="C:nucleus"/>
    <property type="evidence" value="ECO:0007669"/>
    <property type="project" value="TreeGrafter"/>
</dbReference>
<feature type="domain" description="Helicase ATP-binding" evidence="5">
    <location>
        <begin position="447"/>
        <end position="635"/>
    </location>
</feature>
<evidence type="ECO:0000313" key="7">
    <source>
        <dbReference type="EMBL" id="KAF2493310.1"/>
    </source>
</evidence>
<dbReference type="InterPro" id="IPR049730">
    <property type="entry name" value="SNF2/RAD54-like_C"/>
</dbReference>
<dbReference type="EMBL" id="MU004192">
    <property type="protein sequence ID" value="KAF2493310.1"/>
    <property type="molecule type" value="Genomic_DNA"/>
</dbReference>
<dbReference type="AlphaFoldDB" id="A0A6A6QMU0"/>
<feature type="compositionally biased region" description="Basic and acidic residues" evidence="4">
    <location>
        <begin position="55"/>
        <end position="67"/>
    </location>
</feature>
<dbReference type="SMART" id="SM00487">
    <property type="entry name" value="DEXDc"/>
    <property type="match status" value="1"/>
</dbReference>
<organism evidence="7 8">
    <name type="scientific">Lophium mytilinum</name>
    <dbReference type="NCBI Taxonomy" id="390894"/>
    <lineage>
        <taxon>Eukaryota</taxon>
        <taxon>Fungi</taxon>
        <taxon>Dikarya</taxon>
        <taxon>Ascomycota</taxon>
        <taxon>Pezizomycotina</taxon>
        <taxon>Dothideomycetes</taxon>
        <taxon>Pleosporomycetidae</taxon>
        <taxon>Mytilinidiales</taxon>
        <taxon>Mytilinidiaceae</taxon>
        <taxon>Lophium</taxon>
    </lineage>
</organism>
<dbReference type="PROSITE" id="PS51194">
    <property type="entry name" value="HELICASE_CTER"/>
    <property type="match status" value="1"/>
</dbReference>
<dbReference type="CDD" id="cd18793">
    <property type="entry name" value="SF2_C_SNF"/>
    <property type="match status" value="1"/>
</dbReference>
<accession>A0A6A6QMU0</accession>
<evidence type="ECO:0000313" key="8">
    <source>
        <dbReference type="Proteomes" id="UP000799750"/>
    </source>
</evidence>
<name>A0A6A6QMU0_9PEZI</name>
<evidence type="ECO:0000259" key="5">
    <source>
        <dbReference type="PROSITE" id="PS51192"/>
    </source>
</evidence>
<evidence type="ECO:0000259" key="6">
    <source>
        <dbReference type="PROSITE" id="PS51194"/>
    </source>
</evidence>
<feature type="domain" description="Helicase C-terminal" evidence="6">
    <location>
        <begin position="885"/>
        <end position="1042"/>
    </location>
</feature>
<protein>
    <submittedName>
        <fullName evidence="7">Uncharacterized protein</fullName>
    </submittedName>
</protein>
<dbReference type="SUPFAM" id="SSF52540">
    <property type="entry name" value="P-loop containing nucleoside triphosphate hydrolases"/>
    <property type="match status" value="2"/>
</dbReference>
<feature type="compositionally biased region" description="Polar residues" evidence="4">
    <location>
        <begin position="857"/>
        <end position="874"/>
    </location>
</feature>
<reference evidence="7" key="1">
    <citation type="journal article" date="2020" name="Stud. Mycol.">
        <title>101 Dothideomycetes genomes: a test case for predicting lifestyles and emergence of pathogens.</title>
        <authorList>
            <person name="Haridas S."/>
            <person name="Albert R."/>
            <person name="Binder M."/>
            <person name="Bloem J."/>
            <person name="Labutti K."/>
            <person name="Salamov A."/>
            <person name="Andreopoulos B."/>
            <person name="Baker S."/>
            <person name="Barry K."/>
            <person name="Bills G."/>
            <person name="Bluhm B."/>
            <person name="Cannon C."/>
            <person name="Castanera R."/>
            <person name="Culley D."/>
            <person name="Daum C."/>
            <person name="Ezra D."/>
            <person name="Gonzalez J."/>
            <person name="Henrissat B."/>
            <person name="Kuo A."/>
            <person name="Liang C."/>
            <person name="Lipzen A."/>
            <person name="Lutzoni F."/>
            <person name="Magnuson J."/>
            <person name="Mondo S."/>
            <person name="Nolan M."/>
            <person name="Ohm R."/>
            <person name="Pangilinan J."/>
            <person name="Park H.-J."/>
            <person name="Ramirez L."/>
            <person name="Alfaro M."/>
            <person name="Sun H."/>
            <person name="Tritt A."/>
            <person name="Yoshinaga Y."/>
            <person name="Zwiers L.-H."/>
            <person name="Turgeon B."/>
            <person name="Goodwin S."/>
            <person name="Spatafora J."/>
            <person name="Crous P."/>
            <person name="Grigoriev I."/>
        </authorList>
    </citation>
    <scope>NUCLEOTIDE SEQUENCE</scope>
    <source>
        <strain evidence="7">CBS 269.34</strain>
    </source>
</reference>
<keyword evidence="2" id="KW-0378">Hydrolase</keyword>
<sequence length="1053" mass="117234">MSLDPAAQANLPIEQALPVRPANDTLLWQLSDASYTDETSPFDEYSQHHPKRRRLDNNDLRERRSGGRDTQSWAQRRVDQRSYPVAVSAVVHSSVAFASTWSCVSENDSSLPGFNNHAFVPGKENSQFNDVETSTGSYSVLEDLGSVSPMTPQRPSSGAHRIQTPINYDYGVQVPSRNTANWGPVDSSVSLAGKLEPPPSLQPNVQNVDDDICYGMIANLDARFPSTALPNSSSYIPVGISVAGHPYLLRNHSVEGLLGPREAQILQTLSKDEQIDLELAISAQSERSTKHTVRGVVQRSLKTIIYGPASLSDEVGEFLQACNVYLQDPIGCHRNVRYRNPHRLSSLDDDGPMTFDFQSSHTQLQLTDVDDEHDLLEALNAPTNLPETESPLQLETPLLQHQKQALHFMICRELGWSLKDARKDVWTQENSGMSTVYRNNITGRAQAHPPPKFSGGILADPMGLGKSLTVISLIVNDVLASQRGGFGVLDNSASWSDAQTTMDATLLVVPLPLITMWEEQFQRHCKQGLLVVRRHHSTKRLNNILQLQRPNVVITTYQTIESEWRKGMNSEQSLIFSTRWKRLVLDEAHYVRDNSTNTFKAVSSINAVSRWAVTGTPLQNRLTDIAALLQLLRVYPYDDPACFNSDFIETWKSGQPTVALERLKLLLRYTLLRRSKSTVDLPSRSNKISLLRFSSSEHSVYEASRTKVVRALHNALPSHGAIASQTTYLNVLQQIHDLRLICNLGVHRQSTSTRKSNKTMIREGLEWNTATAQKTFESLTAVGEVSCAHCGLDVETDEAMETDSVNLRLGAPYGAHLSRCLKVICPSCVQQRRDFSNGAFGSICGHNPSCHLVPVSRSPSTNGSSGRSTPSNTAFEPPQEDLPTKIRALVTDLQSLSRDVKSVVFSYWASTLDLIERGLETNGIQYVRFDGKLSPEARHLVLEKFRRDASITVILMTITCASVGLDITAASRAYIMEPQWNPTVEEQALARIHRMGQTKDVTTVRFVMEGSFEQRVRDIQHKKTELAELLLSEKPYQAGNGIGRLQYLQSLLK</sequence>
<dbReference type="InterPro" id="IPR050628">
    <property type="entry name" value="SNF2_RAD54_helicase_TF"/>
</dbReference>
<dbReference type="GO" id="GO:0006281">
    <property type="term" value="P:DNA repair"/>
    <property type="evidence" value="ECO:0007669"/>
    <property type="project" value="TreeGrafter"/>
</dbReference>
<dbReference type="InterPro" id="IPR027417">
    <property type="entry name" value="P-loop_NTPase"/>
</dbReference>
<dbReference type="GO" id="GO:0016787">
    <property type="term" value="F:hydrolase activity"/>
    <property type="evidence" value="ECO:0007669"/>
    <property type="project" value="UniProtKB-KW"/>
</dbReference>
<feature type="region of interest" description="Disordered" evidence="4">
    <location>
        <begin position="855"/>
        <end position="879"/>
    </location>
</feature>
<dbReference type="PANTHER" id="PTHR45626:SF22">
    <property type="entry name" value="DNA REPAIR PROTEIN RAD5"/>
    <property type="match status" value="1"/>
</dbReference>
<dbReference type="Pfam" id="PF00271">
    <property type="entry name" value="Helicase_C"/>
    <property type="match status" value="1"/>
</dbReference>
<keyword evidence="3" id="KW-0067">ATP-binding</keyword>
<feature type="region of interest" description="Disordered" evidence="4">
    <location>
        <begin position="38"/>
        <end position="78"/>
    </location>
</feature>
<dbReference type="Pfam" id="PF00176">
    <property type="entry name" value="SNF2-rel_dom"/>
    <property type="match status" value="1"/>
</dbReference>
<dbReference type="Gene3D" id="3.40.50.10810">
    <property type="entry name" value="Tandem AAA-ATPase domain"/>
    <property type="match status" value="1"/>
</dbReference>
<dbReference type="CDD" id="cd18008">
    <property type="entry name" value="DEXDc_SHPRH-like"/>
    <property type="match status" value="1"/>
</dbReference>
<dbReference type="GO" id="GO:0005524">
    <property type="term" value="F:ATP binding"/>
    <property type="evidence" value="ECO:0007669"/>
    <property type="project" value="UniProtKB-KW"/>
</dbReference>
<dbReference type="InterPro" id="IPR038718">
    <property type="entry name" value="SNF2-like_sf"/>
</dbReference>
<gene>
    <name evidence="7" type="ORF">BU16DRAFT_563473</name>
</gene>
<dbReference type="OrthoDB" id="448448at2759"/>
<evidence type="ECO:0000256" key="4">
    <source>
        <dbReference type="SAM" id="MobiDB-lite"/>
    </source>
</evidence>